<dbReference type="Proteomes" id="UP000318081">
    <property type="component" value="Chromosome"/>
</dbReference>
<feature type="transmembrane region" description="Helical" evidence="1">
    <location>
        <begin position="20"/>
        <end position="39"/>
    </location>
</feature>
<gene>
    <name evidence="2" type="ORF">TBK1r_22390</name>
</gene>
<dbReference type="EMBL" id="CP036432">
    <property type="protein sequence ID" value="QDV83302.1"/>
    <property type="molecule type" value="Genomic_DNA"/>
</dbReference>
<keyword evidence="1" id="KW-1133">Transmembrane helix</keyword>
<dbReference type="RefSeq" id="WP_145209967.1">
    <property type="nucleotide sequence ID" value="NZ_CP036432.1"/>
</dbReference>
<sequence length="499" mass="56172">MRSEQLNHSFLEYPVRLLLYRLIVSVTIVVSSGAALSVADEPIDIGSRRELFVDDLLIDRTDSVDLRLQRPVKAPRPQSPLPKGAYATVIRDSDEHGVLFRAYWRGYDPAFQGERESGDGGELVCYGESRDGHEWAFPKPGLHEVNGTRENNVILAKMPSLLHNFSPFLDTRPNCPGSERYKALAGHPGPGNKRGKSKPGIGLFAFYSSDGIHWSKQGEVIPYRDEWRHAFDSQNVSFWSEAEQQYVCYFRTWTADEGLRSISRTTSADFKTWTAPVEMNPNRPGEHLYTNQTHPYFRAPHIYVAMPTRYVPGRGDSAASKDHNNATDVLLMTSRAGTTRYDRMFGEAFIRPGLDPTAWLNRANYVALNVVPTSPTAMSIYHRSGDRYVLRTDGFASVHAGAQPGSLLTRPVRFSGDSLHLNLSTSAGGQVRVEIQTVDGSPVPNFRLDDCLPIYGDEIDRPVRWKGDPDLESLASRPVRLYFELQECDLYSIQFQRQQ</sequence>
<name>A0ABX5XMT9_9BACT</name>
<reference evidence="2 3" key="1">
    <citation type="submission" date="2019-02" db="EMBL/GenBank/DDBJ databases">
        <title>Deep-cultivation of Planctomycetes and their phenomic and genomic characterization uncovers novel biology.</title>
        <authorList>
            <person name="Wiegand S."/>
            <person name="Jogler M."/>
            <person name="Boedeker C."/>
            <person name="Pinto D."/>
            <person name="Vollmers J."/>
            <person name="Rivas-Marin E."/>
            <person name="Kohn T."/>
            <person name="Peeters S.H."/>
            <person name="Heuer A."/>
            <person name="Rast P."/>
            <person name="Oberbeckmann S."/>
            <person name="Bunk B."/>
            <person name="Jeske O."/>
            <person name="Meyerdierks A."/>
            <person name="Storesund J.E."/>
            <person name="Kallscheuer N."/>
            <person name="Luecker S."/>
            <person name="Lage O.M."/>
            <person name="Pohl T."/>
            <person name="Merkel B.J."/>
            <person name="Hornburger P."/>
            <person name="Mueller R.-W."/>
            <person name="Bruemmer F."/>
            <person name="Labrenz M."/>
            <person name="Spormann A.M."/>
            <person name="Op den Camp H."/>
            <person name="Overmann J."/>
            <person name="Amann R."/>
            <person name="Jetten M.S.M."/>
            <person name="Mascher T."/>
            <person name="Medema M.H."/>
            <person name="Devos D.P."/>
            <person name="Kaster A.-K."/>
            <person name="Ovreas L."/>
            <person name="Rohde M."/>
            <person name="Galperin M.Y."/>
            <person name="Jogler C."/>
        </authorList>
    </citation>
    <scope>NUCLEOTIDE SEQUENCE [LARGE SCALE GENOMIC DNA]</scope>
    <source>
        <strain evidence="2 3">TBK1r</strain>
    </source>
</reference>
<dbReference type="SUPFAM" id="SSF75005">
    <property type="entry name" value="Arabinanase/levansucrase/invertase"/>
    <property type="match status" value="1"/>
</dbReference>
<keyword evidence="1" id="KW-0472">Membrane</keyword>
<evidence type="ECO:0008006" key="4">
    <source>
        <dbReference type="Google" id="ProtNLM"/>
    </source>
</evidence>
<dbReference type="Gene3D" id="2.115.10.20">
    <property type="entry name" value="Glycosyl hydrolase domain, family 43"/>
    <property type="match status" value="1"/>
</dbReference>
<organism evidence="2 3">
    <name type="scientific">Stieleria magnilauensis</name>
    <dbReference type="NCBI Taxonomy" id="2527963"/>
    <lineage>
        <taxon>Bacteria</taxon>
        <taxon>Pseudomonadati</taxon>
        <taxon>Planctomycetota</taxon>
        <taxon>Planctomycetia</taxon>
        <taxon>Pirellulales</taxon>
        <taxon>Pirellulaceae</taxon>
        <taxon>Stieleria</taxon>
    </lineage>
</organism>
<evidence type="ECO:0000313" key="2">
    <source>
        <dbReference type="EMBL" id="QDV83302.1"/>
    </source>
</evidence>
<protein>
    <recommendedName>
        <fullName evidence="4">Glycosyl hydrolase family 32 N-terminal domain-containing protein</fullName>
    </recommendedName>
</protein>
<keyword evidence="1" id="KW-0812">Transmembrane</keyword>
<evidence type="ECO:0000256" key="1">
    <source>
        <dbReference type="SAM" id="Phobius"/>
    </source>
</evidence>
<keyword evidence="3" id="KW-1185">Reference proteome</keyword>
<proteinExistence type="predicted"/>
<dbReference type="InterPro" id="IPR023296">
    <property type="entry name" value="Glyco_hydro_beta-prop_sf"/>
</dbReference>
<evidence type="ECO:0000313" key="3">
    <source>
        <dbReference type="Proteomes" id="UP000318081"/>
    </source>
</evidence>
<accession>A0ABX5XMT9</accession>